<evidence type="ECO:0000313" key="6">
    <source>
        <dbReference type="WBParaSite" id="ACRNAN_scaffold5885.g29498.t1"/>
    </source>
</evidence>
<keyword evidence="3" id="KW-0862">Zinc</keyword>
<protein>
    <submittedName>
        <fullName evidence="6">FLYWCH-type domain-containing protein</fullName>
    </submittedName>
</protein>
<dbReference type="InterPro" id="IPR007588">
    <property type="entry name" value="Znf_FLYWCH"/>
</dbReference>
<keyword evidence="2" id="KW-0863">Zinc-finger</keyword>
<evidence type="ECO:0000256" key="1">
    <source>
        <dbReference type="ARBA" id="ARBA00022723"/>
    </source>
</evidence>
<dbReference type="GO" id="GO:0008270">
    <property type="term" value="F:zinc ion binding"/>
    <property type="evidence" value="ECO:0007669"/>
    <property type="project" value="UniProtKB-KW"/>
</dbReference>
<sequence length="140" mass="15928">MALDGYIFNLEREYATYSNWYCENRHATPEKCRARAVLQVDEISVKVGHNHDSDQPSVKKRIVLSKLYKQAESSVEAPSSLIAEVLEGVSDEVKKSLPSKEVMAASFNEFRAKTYGNFSLTEMLVYNLISYQMPRPKAPF</sequence>
<evidence type="ECO:0000259" key="4">
    <source>
        <dbReference type="Pfam" id="PF04500"/>
    </source>
</evidence>
<proteinExistence type="predicted"/>
<evidence type="ECO:0000313" key="5">
    <source>
        <dbReference type="Proteomes" id="UP000887540"/>
    </source>
</evidence>
<feature type="domain" description="FLYWCH-type" evidence="4">
    <location>
        <begin position="3"/>
        <end position="51"/>
    </location>
</feature>
<dbReference type="Proteomes" id="UP000887540">
    <property type="component" value="Unplaced"/>
</dbReference>
<dbReference type="WBParaSite" id="ACRNAN_scaffold5885.g29498.t1">
    <property type="protein sequence ID" value="ACRNAN_scaffold5885.g29498.t1"/>
    <property type="gene ID" value="ACRNAN_scaffold5885.g29498"/>
</dbReference>
<name>A0A914E5G9_9BILA</name>
<dbReference type="AlphaFoldDB" id="A0A914E5G9"/>
<accession>A0A914E5G9</accession>
<evidence type="ECO:0000256" key="2">
    <source>
        <dbReference type="ARBA" id="ARBA00022771"/>
    </source>
</evidence>
<dbReference type="Gene3D" id="2.20.25.240">
    <property type="match status" value="1"/>
</dbReference>
<organism evidence="5 6">
    <name type="scientific">Acrobeloides nanus</name>
    <dbReference type="NCBI Taxonomy" id="290746"/>
    <lineage>
        <taxon>Eukaryota</taxon>
        <taxon>Metazoa</taxon>
        <taxon>Ecdysozoa</taxon>
        <taxon>Nematoda</taxon>
        <taxon>Chromadorea</taxon>
        <taxon>Rhabditida</taxon>
        <taxon>Tylenchina</taxon>
        <taxon>Cephalobomorpha</taxon>
        <taxon>Cephaloboidea</taxon>
        <taxon>Cephalobidae</taxon>
        <taxon>Acrobeloides</taxon>
    </lineage>
</organism>
<evidence type="ECO:0000256" key="3">
    <source>
        <dbReference type="ARBA" id="ARBA00022833"/>
    </source>
</evidence>
<keyword evidence="1" id="KW-0479">Metal-binding</keyword>
<keyword evidence="5" id="KW-1185">Reference proteome</keyword>
<dbReference type="Pfam" id="PF04500">
    <property type="entry name" value="FLYWCH"/>
    <property type="match status" value="1"/>
</dbReference>
<reference evidence="6" key="1">
    <citation type="submission" date="2022-11" db="UniProtKB">
        <authorList>
            <consortium name="WormBaseParasite"/>
        </authorList>
    </citation>
    <scope>IDENTIFICATION</scope>
</reference>